<evidence type="ECO:0008006" key="4">
    <source>
        <dbReference type="Google" id="ProtNLM"/>
    </source>
</evidence>
<dbReference type="AlphaFoldDB" id="A0AAV4EEI9"/>
<reference evidence="2 3" key="1">
    <citation type="journal article" date="2021" name="Elife">
        <title>Chloroplast acquisition without the gene transfer in kleptoplastic sea slugs, Plakobranchus ocellatus.</title>
        <authorList>
            <person name="Maeda T."/>
            <person name="Takahashi S."/>
            <person name="Yoshida T."/>
            <person name="Shimamura S."/>
            <person name="Takaki Y."/>
            <person name="Nagai Y."/>
            <person name="Toyoda A."/>
            <person name="Suzuki Y."/>
            <person name="Arimoto A."/>
            <person name="Ishii H."/>
            <person name="Satoh N."/>
            <person name="Nishiyama T."/>
            <person name="Hasebe M."/>
            <person name="Maruyama T."/>
            <person name="Minagawa J."/>
            <person name="Obokata J."/>
            <person name="Shigenobu S."/>
        </authorList>
    </citation>
    <scope>NUCLEOTIDE SEQUENCE [LARGE SCALE GENOMIC DNA]</scope>
</reference>
<comment type="caution">
    <text evidence="2">The sequence shown here is derived from an EMBL/GenBank/DDBJ whole genome shotgun (WGS) entry which is preliminary data.</text>
</comment>
<sequence length="592" mass="65507">MLYLLTQGSENMFKISPEVCLDAFPTKLIHFKFKETKTDELVLAGLQNGSVSSIYRSLCGKTCTISKIDLETNQSGYSEMDDDLQDVSGRERGASDKRKLCQPVACMCQVGTDFIAVASGEDIYTLRVIFGDVTAPRSLGSELISSESKISLKSLTDGFTPISDMASKTECGFKTVWCCLESSPFLVQVDVSKSQVILMIRVSWNQGQDVMRLERYLPSQPPASVRCDRRLPGIKNSITIPLQKDYGNNLKPLQGTKLPLKPDREKMSDLLDFPQVTKEDQHVNITNCQSDSSSSRNNSDLENCDNTSQNKIPYISISYDDGYIDKDKCKQVDQEQFCSREKENQTNFEPTTEEQVMPQATSCNISSLTLRFTEPPPIPPRQNSLECDIKLHCVTMSGNVLMIGTNFGGLLALPLTLVDLPGDAGIGGGLPLHLGILWHQQKALPMQQNDRRLRQRRGSTLSSYSTTSCLPVTIAQPQIPAGEVSRVLKAGTKMVSIYTQQEKAVLRPRSVSKHALPSSRSNSRNAGLFFPAFGQDSDLGGWDLVETETEDGPSLSVPNRIDPPENVSYITIWDHIAPETLAAIENYCFELS</sequence>
<accession>A0AAV4EEI9</accession>
<evidence type="ECO:0000313" key="2">
    <source>
        <dbReference type="EMBL" id="GFR59072.1"/>
    </source>
</evidence>
<dbReference type="Proteomes" id="UP000762676">
    <property type="component" value="Unassembled WGS sequence"/>
</dbReference>
<keyword evidence="3" id="KW-1185">Reference proteome</keyword>
<name>A0AAV4EEI9_9GAST</name>
<protein>
    <recommendedName>
        <fullName evidence="4">Anaphase-promoting complex subunit 1</fullName>
    </recommendedName>
</protein>
<feature type="compositionally biased region" description="Low complexity" evidence="1">
    <location>
        <begin position="290"/>
        <end position="300"/>
    </location>
</feature>
<feature type="region of interest" description="Disordered" evidence="1">
    <location>
        <begin position="286"/>
        <end position="305"/>
    </location>
</feature>
<dbReference type="EMBL" id="BMAT01010700">
    <property type="protein sequence ID" value="GFR59072.1"/>
    <property type="molecule type" value="Genomic_DNA"/>
</dbReference>
<gene>
    <name evidence="2" type="ORF">ElyMa_005376800</name>
</gene>
<evidence type="ECO:0000313" key="3">
    <source>
        <dbReference type="Proteomes" id="UP000762676"/>
    </source>
</evidence>
<evidence type="ECO:0000256" key="1">
    <source>
        <dbReference type="SAM" id="MobiDB-lite"/>
    </source>
</evidence>
<organism evidence="2 3">
    <name type="scientific">Elysia marginata</name>
    <dbReference type="NCBI Taxonomy" id="1093978"/>
    <lineage>
        <taxon>Eukaryota</taxon>
        <taxon>Metazoa</taxon>
        <taxon>Spiralia</taxon>
        <taxon>Lophotrochozoa</taxon>
        <taxon>Mollusca</taxon>
        <taxon>Gastropoda</taxon>
        <taxon>Heterobranchia</taxon>
        <taxon>Euthyneura</taxon>
        <taxon>Panpulmonata</taxon>
        <taxon>Sacoglossa</taxon>
        <taxon>Placobranchoidea</taxon>
        <taxon>Plakobranchidae</taxon>
        <taxon>Elysia</taxon>
    </lineage>
</organism>
<proteinExistence type="predicted"/>